<dbReference type="Gene3D" id="3.30.450.40">
    <property type="match status" value="1"/>
</dbReference>
<feature type="domain" description="PAS" evidence="5">
    <location>
        <begin position="193"/>
        <end position="235"/>
    </location>
</feature>
<dbReference type="Gene3D" id="2.10.70.100">
    <property type="match status" value="2"/>
</dbReference>
<dbReference type="PROSITE" id="PS50109">
    <property type="entry name" value="HIS_KIN"/>
    <property type="match status" value="1"/>
</dbReference>
<dbReference type="InterPro" id="IPR036890">
    <property type="entry name" value="HATPase_C_sf"/>
</dbReference>
<protein>
    <submittedName>
        <fullName evidence="7">PAS domain S-box protein</fullName>
    </submittedName>
</protein>
<dbReference type="GO" id="GO:0016020">
    <property type="term" value="C:membrane"/>
    <property type="evidence" value="ECO:0007669"/>
    <property type="project" value="InterPro"/>
</dbReference>
<dbReference type="Gene3D" id="1.20.5.1930">
    <property type="match status" value="1"/>
</dbReference>
<dbReference type="SMART" id="SM00091">
    <property type="entry name" value="PAS"/>
    <property type="match status" value="3"/>
</dbReference>
<dbReference type="InterPro" id="IPR000014">
    <property type="entry name" value="PAS"/>
</dbReference>
<dbReference type="InterPro" id="IPR001610">
    <property type="entry name" value="PAC"/>
</dbReference>
<evidence type="ECO:0000259" key="5">
    <source>
        <dbReference type="PROSITE" id="PS50112"/>
    </source>
</evidence>
<dbReference type="InterPro" id="IPR005467">
    <property type="entry name" value="His_kinase_dom"/>
</dbReference>
<dbReference type="KEGG" id="xbc:ELE36_08670"/>
<reference evidence="7 8" key="1">
    <citation type="submission" date="2019-01" db="EMBL/GenBank/DDBJ databases">
        <title>Pseudolysobacter antarctica gen. nov., sp. nov., isolated from Fildes Peninsula, Antarctica.</title>
        <authorList>
            <person name="Wei Z."/>
            <person name="Peng F."/>
        </authorList>
    </citation>
    <scope>NUCLEOTIDE SEQUENCE [LARGE SCALE GENOMIC DNA]</scope>
    <source>
        <strain evidence="7 8">AQ6-296</strain>
    </source>
</reference>
<dbReference type="SMART" id="SM00387">
    <property type="entry name" value="HATPase_c"/>
    <property type="match status" value="1"/>
</dbReference>
<keyword evidence="8" id="KW-1185">Reference proteome</keyword>
<dbReference type="PANTHER" id="PTHR24421">
    <property type="entry name" value="NITRATE/NITRITE SENSOR PROTEIN NARX-RELATED"/>
    <property type="match status" value="1"/>
</dbReference>
<dbReference type="InterPro" id="IPR003594">
    <property type="entry name" value="HATPase_dom"/>
</dbReference>
<keyword evidence="1" id="KW-0808">Transferase</keyword>
<dbReference type="Gene3D" id="3.30.450.20">
    <property type="entry name" value="PAS domain"/>
    <property type="match status" value="4"/>
</dbReference>
<evidence type="ECO:0000256" key="1">
    <source>
        <dbReference type="ARBA" id="ARBA00022679"/>
    </source>
</evidence>
<dbReference type="PROSITE" id="PS50113">
    <property type="entry name" value="PAC"/>
    <property type="match status" value="3"/>
</dbReference>
<dbReference type="SUPFAM" id="SSF55785">
    <property type="entry name" value="PYP-like sensor domain (PAS domain)"/>
    <property type="match status" value="4"/>
</dbReference>
<dbReference type="SUPFAM" id="SSF55874">
    <property type="entry name" value="ATPase domain of HSP90 chaperone/DNA topoisomerase II/histidine kinase"/>
    <property type="match status" value="1"/>
</dbReference>
<evidence type="ECO:0000313" key="7">
    <source>
        <dbReference type="EMBL" id="QBB70435.1"/>
    </source>
</evidence>
<feature type="domain" description="PAC" evidence="6">
    <location>
        <begin position="391"/>
        <end position="443"/>
    </location>
</feature>
<dbReference type="OrthoDB" id="9772100at2"/>
<dbReference type="Pfam" id="PF08447">
    <property type="entry name" value="PAS_3"/>
    <property type="match status" value="3"/>
</dbReference>
<dbReference type="NCBIfam" id="TIGR00229">
    <property type="entry name" value="sensory_box"/>
    <property type="match status" value="3"/>
</dbReference>
<name>A0A411HIV0_9GAMM</name>
<dbReference type="Proteomes" id="UP000291562">
    <property type="component" value="Chromosome"/>
</dbReference>
<feature type="domain" description="Histidine kinase" evidence="4">
    <location>
        <begin position="871"/>
        <end position="958"/>
    </location>
</feature>
<proteinExistence type="predicted"/>
<feature type="domain" description="PAC" evidence="6">
    <location>
        <begin position="136"/>
        <end position="188"/>
    </location>
</feature>
<dbReference type="InterPro" id="IPR003018">
    <property type="entry name" value="GAF"/>
</dbReference>
<dbReference type="CDD" id="cd00130">
    <property type="entry name" value="PAS"/>
    <property type="match status" value="3"/>
</dbReference>
<dbReference type="SMART" id="SM00086">
    <property type="entry name" value="PAC"/>
    <property type="match status" value="3"/>
</dbReference>
<dbReference type="InterPro" id="IPR050482">
    <property type="entry name" value="Sensor_HK_TwoCompSys"/>
</dbReference>
<accession>A0A411HIV0</accession>
<dbReference type="SUPFAM" id="SSF55781">
    <property type="entry name" value="GAF domain-like"/>
    <property type="match status" value="1"/>
</dbReference>
<dbReference type="EMBL" id="CP035704">
    <property type="protein sequence ID" value="QBB70435.1"/>
    <property type="molecule type" value="Genomic_DNA"/>
</dbReference>
<dbReference type="GO" id="GO:0000155">
    <property type="term" value="F:phosphorelay sensor kinase activity"/>
    <property type="evidence" value="ECO:0007669"/>
    <property type="project" value="InterPro"/>
</dbReference>
<feature type="domain" description="PAC" evidence="6">
    <location>
        <begin position="521"/>
        <end position="573"/>
    </location>
</feature>
<dbReference type="InterPro" id="IPR029016">
    <property type="entry name" value="GAF-like_dom_sf"/>
</dbReference>
<keyword evidence="2" id="KW-0418">Kinase</keyword>
<dbReference type="InterPro" id="IPR035965">
    <property type="entry name" value="PAS-like_dom_sf"/>
</dbReference>
<dbReference type="PROSITE" id="PS50112">
    <property type="entry name" value="PAS"/>
    <property type="match status" value="1"/>
</dbReference>
<keyword evidence="3" id="KW-0902">Two-component regulatory system</keyword>
<dbReference type="Gene3D" id="3.30.565.10">
    <property type="entry name" value="Histidine kinase-like ATPase, C-terminal domain"/>
    <property type="match status" value="1"/>
</dbReference>
<dbReference type="PANTHER" id="PTHR24421:SF62">
    <property type="entry name" value="SENSORY TRANSDUCTION HISTIDINE KINASE"/>
    <property type="match status" value="1"/>
</dbReference>
<evidence type="ECO:0000313" key="8">
    <source>
        <dbReference type="Proteomes" id="UP000291562"/>
    </source>
</evidence>
<dbReference type="InterPro" id="IPR011712">
    <property type="entry name" value="Sig_transdc_His_kin_sub3_dim/P"/>
</dbReference>
<evidence type="ECO:0000259" key="6">
    <source>
        <dbReference type="PROSITE" id="PS50113"/>
    </source>
</evidence>
<dbReference type="Pfam" id="PF13426">
    <property type="entry name" value="PAS_9"/>
    <property type="match status" value="1"/>
</dbReference>
<dbReference type="Pfam" id="PF07730">
    <property type="entry name" value="HisKA_3"/>
    <property type="match status" value="1"/>
</dbReference>
<evidence type="ECO:0000256" key="2">
    <source>
        <dbReference type="ARBA" id="ARBA00022777"/>
    </source>
</evidence>
<gene>
    <name evidence="7" type="ORF">ELE36_08670</name>
</gene>
<dbReference type="SMART" id="SM00065">
    <property type="entry name" value="GAF"/>
    <property type="match status" value="1"/>
</dbReference>
<dbReference type="InterPro" id="IPR000700">
    <property type="entry name" value="PAS-assoc_C"/>
</dbReference>
<dbReference type="GO" id="GO:0046983">
    <property type="term" value="F:protein dimerization activity"/>
    <property type="evidence" value="ECO:0007669"/>
    <property type="project" value="InterPro"/>
</dbReference>
<dbReference type="Pfam" id="PF01590">
    <property type="entry name" value="GAF"/>
    <property type="match status" value="1"/>
</dbReference>
<evidence type="ECO:0000256" key="3">
    <source>
        <dbReference type="ARBA" id="ARBA00023012"/>
    </source>
</evidence>
<dbReference type="InterPro" id="IPR013655">
    <property type="entry name" value="PAS_fold_3"/>
</dbReference>
<dbReference type="Pfam" id="PF02518">
    <property type="entry name" value="HATPase_c"/>
    <property type="match status" value="1"/>
</dbReference>
<dbReference type="CDD" id="cd16917">
    <property type="entry name" value="HATPase_UhpB-NarQ-NarX-like"/>
    <property type="match status" value="1"/>
</dbReference>
<evidence type="ECO:0000259" key="4">
    <source>
        <dbReference type="PROSITE" id="PS50109"/>
    </source>
</evidence>
<organism evidence="7 8">
    <name type="scientific">Pseudolysobacter antarcticus</name>
    <dbReference type="NCBI Taxonomy" id="2511995"/>
    <lineage>
        <taxon>Bacteria</taxon>
        <taxon>Pseudomonadati</taxon>
        <taxon>Pseudomonadota</taxon>
        <taxon>Gammaproteobacteria</taxon>
        <taxon>Lysobacterales</taxon>
        <taxon>Rhodanobacteraceae</taxon>
        <taxon>Pseudolysobacter</taxon>
    </lineage>
</organism>
<sequence>MAQALRWWPLPVREVFYTLLRPIAPSIFPRKWQHVSSSNDALQLELTRLKRELDTCRAQLAATGSPGFLASLADTLPVHAWYANADDRIEFHNTKCVEYFGASMISDWSWRDAIHPQDIALHTTAWLQIKTSRVAGEIELRLRRFDGEYRWFLVHATPVPDAHTGRLAWCGSNTDIDDLKRSQSILAAENDELREEFRDLFERAPIPYVHEALDSRLIRANQAALKLLGIQREEIEQTMGRSLAANTPENQQRLSDAFASIGRGDDTSGVILEINRKDNGASVWVEWWSNPAPSGKYTRTMLVDITERVLMERAKTALQFTLESGQVGDWDLDLIHDTSRRSLRHDQCFGYQQPVAEAKWGVSTFLRHVHAADRAKVEQSFRRAIELQLDWDCEFRVVWPDRSVHWIAARARVFQIIDGKAARVLGIVMDITDRKQAEERLREIQIALQFTLESAQIGDWDLDLINDTSRRSLRHDQCFGYTTPIPDPDWGVERFIQHIHRDDRLRVEHTLRSAAAALNSWSSEFRVIWPDQSVHWLIARGSIYRTHDGIATRMLGIVMDITESKRAEVSLAASEQLARGQVEALTSTLDALATEAAPDRIVEHTMRTITEQLGAHSSSVWQRDEVTDLISFEFAFENGRVIKKTEAAFSGMSLWLPMGDSWQWPEVFRSGKPHVIDDIRNTPNFDLSDRLIAMGIITVLLIPMSIAGRLEGTIGLRFSERRVFRVEEIELAQALANQTMLAMHLTRLSAQSRDSAVIAERNRMARDIHDTLAQGFTGVIVQLEAAADASLKGLPGAAERHVEQASKLARESLSEARRSVQALRPQALDENNLCEALDELFKNMTVGTSLQTEFIVRGDMLPLPSLWEENLLRIAQEILTNVLKHAQATHFSVQIAFVSNGVSLEFRDNGRGFDTTAKSDGFGLLGMRERIESMRGDLQIQSSRDLGTILSITLSLDNATRP</sequence>
<dbReference type="AlphaFoldDB" id="A0A411HIV0"/>